<dbReference type="InterPro" id="IPR050396">
    <property type="entry name" value="Glycosyltr_51/Transpeptidase"/>
</dbReference>
<evidence type="ECO:0000313" key="14">
    <source>
        <dbReference type="Proteomes" id="UP000677913"/>
    </source>
</evidence>
<dbReference type="PANTHER" id="PTHR32282:SF34">
    <property type="entry name" value="PENICILLIN-BINDING PROTEIN 1A"/>
    <property type="match status" value="1"/>
</dbReference>
<evidence type="ECO:0000256" key="1">
    <source>
        <dbReference type="ARBA" id="ARBA00022645"/>
    </source>
</evidence>
<comment type="catalytic activity">
    <reaction evidence="7">
        <text>Preferential cleavage: (Ac)2-L-Lys-D-Ala-|-D-Ala. Also transpeptidation of peptidyl-alanyl moieties that are N-acyl substituents of D-alanine.</text>
        <dbReference type="EC" id="3.4.16.4"/>
    </reaction>
</comment>
<feature type="transmembrane region" description="Helical" evidence="10">
    <location>
        <begin position="112"/>
        <end position="132"/>
    </location>
</feature>
<dbReference type="Gene3D" id="3.40.710.10">
    <property type="entry name" value="DD-peptidase/beta-lactamase superfamily"/>
    <property type="match status" value="1"/>
</dbReference>
<organism evidence="13 14">
    <name type="scientific">Actinocrinis puniceicyclus</name>
    <dbReference type="NCBI Taxonomy" id="977794"/>
    <lineage>
        <taxon>Bacteria</taxon>
        <taxon>Bacillati</taxon>
        <taxon>Actinomycetota</taxon>
        <taxon>Actinomycetes</taxon>
        <taxon>Catenulisporales</taxon>
        <taxon>Actinospicaceae</taxon>
        <taxon>Actinocrinis</taxon>
    </lineage>
</organism>
<evidence type="ECO:0000256" key="5">
    <source>
        <dbReference type="ARBA" id="ARBA00022801"/>
    </source>
</evidence>
<dbReference type="Gene3D" id="1.10.3810.10">
    <property type="entry name" value="Biosynthetic peptidoglycan transglycosylase-like"/>
    <property type="match status" value="1"/>
</dbReference>
<keyword evidence="4" id="KW-0808">Transferase</keyword>
<evidence type="ECO:0000256" key="4">
    <source>
        <dbReference type="ARBA" id="ARBA00022679"/>
    </source>
</evidence>
<evidence type="ECO:0000259" key="11">
    <source>
        <dbReference type="Pfam" id="PF00905"/>
    </source>
</evidence>
<evidence type="ECO:0000256" key="3">
    <source>
        <dbReference type="ARBA" id="ARBA00022676"/>
    </source>
</evidence>
<dbReference type="AlphaFoldDB" id="A0A8J8BE32"/>
<dbReference type="InterPro" id="IPR001460">
    <property type="entry name" value="PCN-bd_Tpept"/>
</dbReference>
<feature type="compositionally biased region" description="Low complexity" evidence="9">
    <location>
        <begin position="858"/>
        <end position="876"/>
    </location>
</feature>
<feature type="domain" description="Glycosyl transferase family 51" evidence="12">
    <location>
        <begin position="160"/>
        <end position="342"/>
    </location>
</feature>
<evidence type="ECO:0000313" key="13">
    <source>
        <dbReference type="EMBL" id="MBS2964791.1"/>
    </source>
</evidence>
<dbReference type="Pfam" id="PF00912">
    <property type="entry name" value="Transgly"/>
    <property type="match status" value="1"/>
</dbReference>
<keyword evidence="10" id="KW-0812">Transmembrane</keyword>
<feature type="compositionally biased region" description="Low complexity" evidence="9">
    <location>
        <begin position="796"/>
        <end position="838"/>
    </location>
</feature>
<keyword evidence="6" id="KW-0511">Multifunctional enzyme</keyword>
<dbReference type="SUPFAM" id="SSF56601">
    <property type="entry name" value="beta-lactamase/transpeptidase-like"/>
    <property type="match status" value="1"/>
</dbReference>
<accession>A0A8J8BE32</accession>
<keyword evidence="2" id="KW-0645">Protease</keyword>
<evidence type="ECO:0000256" key="7">
    <source>
        <dbReference type="ARBA" id="ARBA00034000"/>
    </source>
</evidence>
<dbReference type="GO" id="GO:0009252">
    <property type="term" value="P:peptidoglycan biosynthetic process"/>
    <property type="evidence" value="ECO:0007669"/>
    <property type="project" value="TreeGrafter"/>
</dbReference>
<gene>
    <name evidence="13" type="ORF">KGA66_17160</name>
</gene>
<dbReference type="InterPro" id="IPR023346">
    <property type="entry name" value="Lysozyme-like_dom_sf"/>
</dbReference>
<dbReference type="GO" id="GO:0030288">
    <property type="term" value="C:outer membrane-bounded periplasmic space"/>
    <property type="evidence" value="ECO:0007669"/>
    <property type="project" value="TreeGrafter"/>
</dbReference>
<keyword evidence="1" id="KW-0121">Carboxypeptidase</keyword>
<keyword evidence="14" id="KW-1185">Reference proteome</keyword>
<keyword evidence="10" id="KW-0472">Membrane</keyword>
<dbReference type="GO" id="GO:0006508">
    <property type="term" value="P:proteolysis"/>
    <property type="evidence" value="ECO:0007669"/>
    <property type="project" value="UniProtKB-KW"/>
</dbReference>
<dbReference type="Pfam" id="PF00905">
    <property type="entry name" value="Transpeptidase"/>
    <property type="match status" value="1"/>
</dbReference>
<keyword evidence="10" id="KW-1133">Transmembrane helix</keyword>
<sequence length="876" mass="93908">MPSFPDQPARGTDDVVGTAPRRSRLEERRAARSGTDAPTEYAPGQERSTRYGPSAIDGRSTRNGAGRRTGERGPAGRPGARPVTKTGYHRYFDYPRTGMDGWRHWVPSIKQVSSFVLAGFFLIIGLIAFEYATVQIPTAQSLASTAQVTTFTYDDGTSTFAKFGDTNRRDVNISQIPMVMQNAIIAAEDKTFRTNPGISYTGMIRSFLNDVEGKPLQGGSTLTQQFVKNAYLTQSQTFSRKIDEIFIALKIGHTWTKDRVMQEYLNTVFFGRNASGVEAASKAWLGKDIAQVNDPSDAALLASLVNQPTNFSKGYDPTEDTATQTYWQGQLKARWSAVLKNMFDYGLIKQSDLDAAKFPTIVPQSNSSESIEQQQMKQAVENWIDTYASTNPNSGVPDMNQIESSNGGYTIVTTFNQKYMNLAKQAVQDRLLSKLDSKNWYDQNLYPALAAVDPSTGDLIAFYGGTDQFNSATQRQVQPGSTFKAFTLATAFQQNYSPDSYIDGSSPWPQKGNAAEMQAAAGDPPVKNDDGSHGVVTINTATSESINTAFVRLANEVTYKDVLQTANELGVTEKTSRGLLANARLTLGVASVSPARMASAYSAFANNGAQYPLMEVKEIKNVSTGFDWKPDDKPKQVLDPNVAETVTQTLTHVTHDSDGTAYGATNQAGLQNIAGKTGTSTMDMGPLQKNYPDIYKKTQNGYFTTAAVWFNGYTSKLETAVAVSRWINEKDPQTGKTIQVAAPVDNINNSGFAYGASVSLPIWSEFMKLMQGTNSKFAGDPPFPTPNTANMKIMNSPAASPSPSASPTTARPSPSGPTGTPSAGTPSPSATATCSPGFLGLGGCTGGGGGGGGGGGSSPTPSGTLPSTSPKPTRSK</sequence>
<evidence type="ECO:0000256" key="9">
    <source>
        <dbReference type="SAM" id="MobiDB-lite"/>
    </source>
</evidence>
<dbReference type="GO" id="GO:0009002">
    <property type="term" value="F:serine-type D-Ala-D-Ala carboxypeptidase activity"/>
    <property type="evidence" value="ECO:0007669"/>
    <property type="project" value="UniProtKB-EC"/>
</dbReference>
<dbReference type="EMBL" id="JAGSXH010000060">
    <property type="protein sequence ID" value="MBS2964791.1"/>
    <property type="molecule type" value="Genomic_DNA"/>
</dbReference>
<proteinExistence type="predicted"/>
<feature type="region of interest" description="Disordered" evidence="9">
    <location>
        <begin position="778"/>
        <end position="876"/>
    </location>
</feature>
<evidence type="ECO:0000256" key="6">
    <source>
        <dbReference type="ARBA" id="ARBA00023268"/>
    </source>
</evidence>
<feature type="domain" description="Penicillin-binding protein transpeptidase" evidence="11">
    <location>
        <begin position="450"/>
        <end position="743"/>
    </location>
</feature>
<dbReference type="GO" id="GO:0008658">
    <property type="term" value="F:penicillin binding"/>
    <property type="evidence" value="ECO:0007669"/>
    <property type="project" value="InterPro"/>
</dbReference>
<dbReference type="InterPro" id="IPR001264">
    <property type="entry name" value="Glyco_trans_51"/>
</dbReference>
<feature type="compositionally biased region" description="Gly residues" evidence="9">
    <location>
        <begin position="839"/>
        <end position="857"/>
    </location>
</feature>
<dbReference type="InterPro" id="IPR036950">
    <property type="entry name" value="PBP_transglycosylase"/>
</dbReference>
<evidence type="ECO:0000256" key="2">
    <source>
        <dbReference type="ARBA" id="ARBA00022670"/>
    </source>
</evidence>
<evidence type="ECO:0000259" key="12">
    <source>
        <dbReference type="Pfam" id="PF00912"/>
    </source>
</evidence>
<evidence type="ECO:0000256" key="8">
    <source>
        <dbReference type="ARBA" id="ARBA00049902"/>
    </source>
</evidence>
<feature type="region of interest" description="Disordered" evidence="9">
    <location>
        <begin position="503"/>
        <end position="529"/>
    </location>
</feature>
<keyword evidence="5" id="KW-0378">Hydrolase</keyword>
<evidence type="ECO:0000256" key="10">
    <source>
        <dbReference type="SAM" id="Phobius"/>
    </source>
</evidence>
<dbReference type="SUPFAM" id="SSF53955">
    <property type="entry name" value="Lysozyme-like"/>
    <property type="match status" value="1"/>
</dbReference>
<dbReference type="InterPro" id="IPR012338">
    <property type="entry name" value="Beta-lactam/transpept-like"/>
</dbReference>
<reference evidence="13" key="1">
    <citation type="submission" date="2021-04" db="EMBL/GenBank/DDBJ databases">
        <title>Genome based classification of Actinospica acidithermotolerans sp. nov., an actinobacterium isolated from an Indonesian hot spring.</title>
        <authorList>
            <person name="Kusuma A.B."/>
            <person name="Putra K.E."/>
            <person name="Nafisah S."/>
            <person name="Loh J."/>
            <person name="Nouioui I."/>
            <person name="Goodfellow M."/>
        </authorList>
    </citation>
    <scope>NUCLEOTIDE SEQUENCE</scope>
    <source>
        <strain evidence="13">DSM 45618</strain>
    </source>
</reference>
<dbReference type="PANTHER" id="PTHR32282">
    <property type="entry name" value="BINDING PROTEIN TRANSPEPTIDASE, PUTATIVE-RELATED"/>
    <property type="match status" value="1"/>
</dbReference>
<dbReference type="GO" id="GO:0008955">
    <property type="term" value="F:peptidoglycan glycosyltransferase activity"/>
    <property type="evidence" value="ECO:0007669"/>
    <property type="project" value="UniProtKB-EC"/>
</dbReference>
<keyword evidence="3" id="KW-0328">Glycosyltransferase</keyword>
<dbReference type="RefSeq" id="WP_211469151.1">
    <property type="nucleotide sequence ID" value="NZ_JAGSXH010000060.1"/>
</dbReference>
<protein>
    <submittedName>
        <fullName evidence="13">Penicillin-binding protein</fullName>
    </submittedName>
</protein>
<comment type="caution">
    <text evidence="13">The sequence shown here is derived from an EMBL/GenBank/DDBJ whole genome shotgun (WGS) entry which is preliminary data.</text>
</comment>
<comment type="catalytic activity">
    <reaction evidence="8">
        <text>[GlcNAc-(1-&gt;4)-Mur2Ac(oyl-L-Ala-gamma-D-Glu-L-Lys-D-Ala-D-Ala)](n)-di-trans,octa-cis-undecaprenyl diphosphate + beta-D-GlcNAc-(1-&gt;4)-Mur2Ac(oyl-L-Ala-gamma-D-Glu-L-Lys-D-Ala-D-Ala)-di-trans,octa-cis-undecaprenyl diphosphate = [GlcNAc-(1-&gt;4)-Mur2Ac(oyl-L-Ala-gamma-D-Glu-L-Lys-D-Ala-D-Ala)](n+1)-di-trans,octa-cis-undecaprenyl diphosphate + di-trans,octa-cis-undecaprenyl diphosphate + H(+)</text>
        <dbReference type="Rhea" id="RHEA:23708"/>
        <dbReference type="Rhea" id="RHEA-COMP:9602"/>
        <dbReference type="Rhea" id="RHEA-COMP:9603"/>
        <dbReference type="ChEBI" id="CHEBI:15378"/>
        <dbReference type="ChEBI" id="CHEBI:58405"/>
        <dbReference type="ChEBI" id="CHEBI:60033"/>
        <dbReference type="ChEBI" id="CHEBI:78435"/>
        <dbReference type="EC" id="2.4.99.28"/>
    </reaction>
</comment>
<name>A0A8J8BE32_9ACTN</name>
<feature type="region of interest" description="Disordered" evidence="9">
    <location>
        <begin position="1"/>
        <end position="86"/>
    </location>
</feature>
<dbReference type="Proteomes" id="UP000677913">
    <property type="component" value="Unassembled WGS sequence"/>
</dbReference>